<evidence type="ECO:0000256" key="5">
    <source>
        <dbReference type="SAM" id="Phobius"/>
    </source>
</evidence>
<proteinExistence type="predicted"/>
<dbReference type="InterPro" id="IPR036259">
    <property type="entry name" value="MFS_trans_sf"/>
</dbReference>
<feature type="transmembrane region" description="Helical" evidence="5">
    <location>
        <begin position="226"/>
        <end position="246"/>
    </location>
</feature>
<feature type="transmembrane region" description="Helical" evidence="5">
    <location>
        <begin position="335"/>
        <end position="355"/>
    </location>
</feature>
<dbReference type="Gene3D" id="1.20.1250.20">
    <property type="entry name" value="MFS general substrate transporter like domains"/>
    <property type="match status" value="1"/>
</dbReference>
<dbReference type="GO" id="GO:0016020">
    <property type="term" value="C:membrane"/>
    <property type="evidence" value="ECO:0007669"/>
    <property type="project" value="UniProtKB-SubCell"/>
</dbReference>
<dbReference type="SUPFAM" id="SSF103473">
    <property type="entry name" value="MFS general substrate transporter"/>
    <property type="match status" value="1"/>
</dbReference>
<dbReference type="OrthoDB" id="783189at2"/>
<dbReference type="EMBL" id="VLPK01000001">
    <property type="protein sequence ID" value="TSJ44356.1"/>
    <property type="molecule type" value="Genomic_DNA"/>
</dbReference>
<feature type="transmembrane region" description="Helical" evidence="5">
    <location>
        <begin position="169"/>
        <end position="189"/>
    </location>
</feature>
<feature type="transmembrane region" description="Helical" evidence="5">
    <location>
        <begin position="435"/>
        <end position="456"/>
    </location>
</feature>
<dbReference type="PANTHER" id="PTHR42718:SF39">
    <property type="entry name" value="ACTINORHODIN TRANSPORTER-RELATED"/>
    <property type="match status" value="1"/>
</dbReference>
<dbReference type="InterPro" id="IPR020846">
    <property type="entry name" value="MFS_dom"/>
</dbReference>
<comment type="subcellular location">
    <subcellularLocation>
        <location evidence="1">Membrane</location>
        <topology evidence="1">Multi-pass membrane protein</topology>
    </subcellularLocation>
</comment>
<feature type="transmembrane region" description="Helical" evidence="5">
    <location>
        <begin position="7"/>
        <end position="32"/>
    </location>
</feature>
<comment type="caution">
    <text evidence="7">The sequence shown here is derived from an EMBL/GenBank/DDBJ whole genome shotgun (WGS) entry which is preliminary data.</text>
</comment>
<keyword evidence="4 5" id="KW-0472">Membrane</keyword>
<dbReference type="CDD" id="cd17321">
    <property type="entry name" value="MFS_MMR_MDR_like"/>
    <property type="match status" value="1"/>
</dbReference>
<accession>A0A556MWQ2</accession>
<feature type="transmembrane region" description="Helical" evidence="5">
    <location>
        <begin position="273"/>
        <end position="296"/>
    </location>
</feature>
<protein>
    <submittedName>
        <fullName evidence="7">MFS transporter</fullName>
    </submittedName>
</protein>
<dbReference type="PANTHER" id="PTHR42718">
    <property type="entry name" value="MAJOR FACILITATOR SUPERFAMILY MULTIDRUG TRANSPORTER MFSC"/>
    <property type="match status" value="1"/>
</dbReference>
<evidence type="ECO:0000256" key="2">
    <source>
        <dbReference type="ARBA" id="ARBA00022692"/>
    </source>
</evidence>
<dbReference type="AlphaFoldDB" id="A0A556MWQ2"/>
<keyword evidence="3 5" id="KW-1133">Transmembrane helix</keyword>
<feature type="transmembrane region" description="Helical" evidence="5">
    <location>
        <begin position="76"/>
        <end position="98"/>
    </location>
</feature>
<evidence type="ECO:0000313" key="7">
    <source>
        <dbReference type="EMBL" id="TSJ44356.1"/>
    </source>
</evidence>
<keyword evidence="2 5" id="KW-0812">Transmembrane</keyword>
<feature type="transmembrane region" description="Helical" evidence="5">
    <location>
        <begin position="361"/>
        <end position="387"/>
    </location>
</feature>
<feature type="transmembrane region" description="Helical" evidence="5">
    <location>
        <begin position="201"/>
        <end position="220"/>
    </location>
</feature>
<dbReference type="Proteomes" id="UP000318733">
    <property type="component" value="Unassembled WGS sequence"/>
</dbReference>
<evidence type="ECO:0000256" key="1">
    <source>
        <dbReference type="ARBA" id="ARBA00004141"/>
    </source>
</evidence>
<evidence type="ECO:0000313" key="8">
    <source>
        <dbReference type="Proteomes" id="UP000318733"/>
    </source>
</evidence>
<sequence length="470" mass="50673">MNKHVSPWLALAIVLTAPLLSVIDIFIINVAIPSIKAGIHADNAQVQLVIAGYLLGYASFLITGGRSGDHFGRKRIFSWGMIGFTIFSCLCGLSQTPLELNAMRFLQGVSAAFMVPQAIAFIQVLFPDAKERSKAFGWFGITLGMASIIGQVMGGYFAGGHFFVEGWRLIFLINLPIGVLALLAAHRYLPETESHKGAKMDLPGVAILTIGLFCLIYPLIQGRESGWPWWSFALLIGSVLIFVYFFKDQRRKKADGKALLIDEGLFAFRDFNIGLGAVLFHFMLHTCYLFLSAVFLQTGLGLHPLVAGLYFVAPGILFTISSVVAGRLVPRYGTVVLQVGVAVILITFALQIVFFKTGAGVAALFILQATYGLGNGLVLPSLLNVALRSLPPAFAGAAAGVYSTVQQTASALGICLIGGLYFYLVDNTHSVQLAYHYALAVQIGCGVLVSIMLFCLPKTVQNNTITHAAE</sequence>
<reference evidence="7 8" key="1">
    <citation type="submission" date="2019-07" db="EMBL/GenBank/DDBJ databases">
        <authorList>
            <person name="Huq M.A."/>
        </authorList>
    </citation>
    <scope>NUCLEOTIDE SEQUENCE [LARGE SCALE GENOMIC DNA]</scope>
    <source>
        <strain evidence="7 8">MAH-19</strain>
    </source>
</reference>
<dbReference type="InterPro" id="IPR011701">
    <property type="entry name" value="MFS"/>
</dbReference>
<feature type="transmembrane region" description="Helical" evidence="5">
    <location>
        <begin position="138"/>
        <end position="157"/>
    </location>
</feature>
<keyword evidence="8" id="KW-1185">Reference proteome</keyword>
<dbReference type="PROSITE" id="PS50850">
    <property type="entry name" value="MFS"/>
    <property type="match status" value="1"/>
</dbReference>
<name>A0A556MWQ2_9SPHI</name>
<feature type="transmembrane region" description="Helical" evidence="5">
    <location>
        <begin position="399"/>
        <end position="423"/>
    </location>
</feature>
<organism evidence="7 8">
    <name type="scientific">Mucilaginibacter corticis</name>
    <dbReference type="NCBI Taxonomy" id="2597670"/>
    <lineage>
        <taxon>Bacteria</taxon>
        <taxon>Pseudomonadati</taxon>
        <taxon>Bacteroidota</taxon>
        <taxon>Sphingobacteriia</taxon>
        <taxon>Sphingobacteriales</taxon>
        <taxon>Sphingobacteriaceae</taxon>
        <taxon>Mucilaginibacter</taxon>
    </lineage>
</organism>
<feature type="transmembrane region" description="Helical" evidence="5">
    <location>
        <begin position="104"/>
        <end position="126"/>
    </location>
</feature>
<gene>
    <name evidence="7" type="ORF">FO440_09310</name>
</gene>
<evidence type="ECO:0000256" key="4">
    <source>
        <dbReference type="ARBA" id="ARBA00023136"/>
    </source>
</evidence>
<dbReference type="Gene3D" id="1.20.1720.10">
    <property type="entry name" value="Multidrug resistance protein D"/>
    <property type="match status" value="1"/>
</dbReference>
<dbReference type="GO" id="GO:0022857">
    <property type="term" value="F:transmembrane transporter activity"/>
    <property type="evidence" value="ECO:0007669"/>
    <property type="project" value="InterPro"/>
</dbReference>
<dbReference type="Pfam" id="PF07690">
    <property type="entry name" value="MFS_1"/>
    <property type="match status" value="1"/>
</dbReference>
<dbReference type="RefSeq" id="WP_144247917.1">
    <property type="nucleotide sequence ID" value="NZ_VLPK01000001.1"/>
</dbReference>
<evidence type="ECO:0000256" key="3">
    <source>
        <dbReference type="ARBA" id="ARBA00022989"/>
    </source>
</evidence>
<feature type="transmembrane region" description="Helical" evidence="5">
    <location>
        <begin position="44"/>
        <end position="64"/>
    </location>
</feature>
<feature type="domain" description="Major facilitator superfamily (MFS) profile" evidence="6">
    <location>
        <begin position="10"/>
        <end position="461"/>
    </location>
</feature>
<evidence type="ECO:0000259" key="6">
    <source>
        <dbReference type="PROSITE" id="PS50850"/>
    </source>
</evidence>
<feature type="transmembrane region" description="Helical" evidence="5">
    <location>
        <begin position="308"/>
        <end position="328"/>
    </location>
</feature>